<keyword evidence="2" id="KW-0597">Phosphoprotein</keyword>
<feature type="domain" description="Ras-GAP" evidence="3">
    <location>
        <begin position="990"/>
        <end position="1186"/>
    </location>
</feature>
<dbReference type="RefSeq" id="XP_067521608.1">
    <property type="nucleotide sequence ID" value="XM_067665507.1"/>
</dbReference>
<dbReference type="PANTHER" id="PTHR10194">
    <property type="entry name" value="RAS GTPASE-ACTIVATING PROTEINS"/>
    <property type="match status" value="1"/>
</dbReference>
<dbReference type="InterPro" id="IPR023152">
    <property type="entry name" value="RasGAP_CS"/>
</dbReference>
<evidence type="ECO:0000313" key="4">
    <source>
        <dbReference type="EMBL" id="EIE86212.1"/>
    </source>
</evidence>
<reference evidence="4 5" key="1">
    <citation type="journal article" date="2009" name="PLoS Genet.">
        <title>Genomic analysis of the basal lineage fungus Rhizopus oryzae reveals a whole-genome duplication.</title>
        <authorList>
            <person name="Ma L.-J."/>
            <person name="Ibrahim A.S."/>
            <person name="Skory C."/>
            <person name="Grabherr M.G."/>
            <person name="Burger G."/>
            <person name="Butler M."/>
            <person name="Elias M."/>
            <person name="Idnurm A."/>
            <person name="Lang B.F."/>
            <person name="Sone T."/>
            <person name="Abe A."/>
            <person name="Calvo S.E."/>
            <person name="Corrochano L.M."/>
            <person name="Engels R."/>
            <person name="Fu J."/>
            <person name="Hansberg W."/>
            <person name="Kim J.-M."/>
            <person name="Kodira C.D."/>
            <person name="Koehrsen M.J."/>
            <person name="Liu B."/>
            <person name="Miranda-Saavedra D."/>
            <person name="O'Leary S."/>
            <person name="Ortiz-Castellanos L."/>
            <person name="Poulter R."/>
            <person name="Rodriguez-Romero J."/>
            <person name="Ruiz-Herrera J."/>
            <person name="Shen Y.-Q."/>
            <person name="Zeng Q."/>
            <person name="Galagan J."/>
            <person name="Birren B.W."/>
            <person name="Cuomo C.A."/>
            <person name="Wickes B.L."/>
        </authorList>
    </citation>
    <scope>NUCLEOTIDE SEQUENCE [LARGE SCALE GENOMIC DNA]</scope>
    <source>
        <strain evidence="5">RA 99-880 / ATCC MYA-4621 / FGSC 9543 / NRRL 43880</strain>
    </source>
</reference>
<dbReference type="InterPro" id="IPR001251">
    <property type="entry name" value="CRAL-TRIO_dom"/>
</dbReference>
<dbReference type="PROSITE" id="PS50018">
    <property type="entry name" value="RAS_GTPASE_ACTIV_2"/>
    <property type="match status" value="1"/>
</dbReference>
<evidence type="ECO:0000313" key="5">
    <source>
        <dbReference type="Proteomes" id="UP000009138"/>
    </source>
</evidence>
<dbReference type="GO" id="GO:0005096">
    <property type="term" value="F:GTPase activator activity"/>
    <property type="evidence" value="ECO:0007669"/>
    <property type="project" value="UniProtKB-KW"/>
</dbReference>
<dbReference type="InterPro" id="IPR016024">
    <property type="entry name" value="ARM-type_fold"/>
</dbReference>
<dbReference type="OMA" id="VISTPEH"/>
<dbReference type="OrthoDB" id="28245at2759"/>
<dbReference type="InterPro" id="IPR001936">
    <property type="entry name" value="RasGAP_dom"/>
</dbReference>
<keyword evidence="1" id="KW-0343">GTPase activation</keyword>
<dbReference type="SUPFAM" id="SSF48350">
    <property type="entry name" value="GTPase activation domain, GAP"/>
    <property type="match status" value="1"/>
</dbReference>
<gene>
    <name evidence="4" type="ORF">RO3G_10923</name>
</gene>
<dbReference type="SUPFAM" id="SSF48371">
    <property type="entry name" value="ARM repeat"/>
    <property type="match status" value="2"/>
</dbReference>
<dbReference type="InterPro" id="IPR036865">
    <property type="entry name" value="CRAL-TRIO_dom_sf"/>
</dbReference>
<dbReference type="SUPFAM" id="SSF52087">
    <property type="entry name" value="CRAL/TRIO domain"/>
    <property type="match status" value="1"/>
</dbReference>
<dbReference type="Gene3D" id="3.40.525.10">
    <property type="entry name" value="CRAL-TRIO lipid binding domain"/>
    <property type="match status" value="1"/>
</dbReference>
<sequence>MKINGKLLFAKMLRIAIWNWISEKPHQFSDICKSSKPTLTGSEILFDMCNVAADSSRKKAVLWPLQTILLILSPDLFVQAFLDDKGLQNRRTGFPRQLKSALDSIRTQEIAATCYVDLCKAASFIAPNDDTILRHIAEDIEDQLREKVWDFSRSSALDTLSSSLGYTINQQNLISNYLLTQLRLKPSKTLCTLVPTLLDDNAPLMFKQALVDACLGIASEERTLPWNPTLKSMYDSICTPLRHIFIQTVQVELSSRSEISSIGSKKANSSGDKRLQSTTGLVQSMLKLFRMDPYCALMGNKTRVEENTLLVTSMTNLMRHQDHRVRRAVVDCLTQLHDPSIIVHWGPSETVMANFWKISCQAVLSIARQILDITRQTEPSMKILLDLLANILDARTTFLTDISEMAITEELCDAPERNQTMVTLEIASLVSLCSPTPEICSKAIRCLGYLCKESKIIDKDNLIIESSLRNSQSMIAFRYNSEIYEGLCSEEPATKGSRKQLFVGKKAQQKRVRKYLRMITVPTPGSLLAWEEVWKRWKILTQIVIRYGTDTFRDLNDIVVSSTTSTSTKKIGGLVRHEKLRGPSAKSSTATVGAALPFPAPISRKEVDDGKQTEWQNYTGFLAALGGSRLTAEMEEENIQDELKKSKAGDRIGSPVKSAILIEKFVVEMVELLTSDNVVVRETVKDTLGGDLSPSLYVILFQQMESVMSKCLNTDGEILCSSTNTLFVEQSVLVIKMILDRLTENDYLLSVDFGTLALHFANYINRLPRDNYTTMRIMIMMCHLVEVLMLKKDQVVIRDDVRVKNKLLEIIIEWTSAFNLFVASNSTLETNNLQNKEVQRDLDQICLKAIVALLSKLPLQTAEQSREAEVGQNVNSPYATTLTFKANLPVKQADTYWGPLKESTVNAISNLLSANVEVGLRSTLAMGYHEDSRTRSAFIQVLSNILNQGAQFDTLAENIMLDRYDKLVELLVESDMEIALSLCDVCPTGDAAGVAEVLLEAFESRNKVLPLLKAVIEKEVGSAEQESTLFRGTNMASRILSTFARNTCMDYVRTTLQPALELINALPEEELTWEMDPVKDASVEIIMKNKRNVCKVTEILLGAICKSASIAPRMFRQELAFLVNAVNKRFSDAAKTQVGGFVFLRLFNPAILTPENSGVSKQALPKSKNTKKILLQATRLMQNLANNVMFGAKEPHLISLNDFITNNLYRVANFLREIAAVPLEEVQDTPVVRLETLTHMKLHRYMSENLDKISRDLSLRRSRAPNETQKILELKRTMENFSNLLGQMGPPSDATQAEVSMVRNYALVSGNTHYNEFMRRNKHRDLNSIQSLNVMYQGGVSRSGNPVFYLIARHIPSDNLDYELLVYYMLRVMEPSLNRPFELVFDLTRFSEDCEIPIHWFNQFFQLIFSELNDFLVAFHVFNPNFYFQRYIRKLPRVITNRLVRRTKFSTSVSELSQYIAPFEIRLPKESYEIQREMGMTIKNAFIIREQEILWSLNTILNNIYIPNREEVYKYLLSSKKNFETNITNESHGIHPMDVPGRMLNMALVNLGCEDPNLRLSAYNLLYSLCISFRFSAANQLVFAKDMCVPYNDADFIVNISKAIATSEVHLTLEFLSECVLGFNRSNAEPVRQLLTLEYIVPWLNNLALFTHGNNLKDIHKVKELIRSLITLTAEKPKLYEQIQRKVWKVLGEMYEIHNIMIDCLIQYSVEHGVGSPQAEVVANTIVTMSSNSIRGKIVTRTRRALESTAQNYCGTVVKHPVWGEIACLIRCMTTLSFFNNNPRKPYMADCFHIMALLVSTGPTFIRSSIHGFVVNTIHTLVTSDFVMSSNRKRLKFLMDDVGDGKYRVHFGLNKSYANAFTITDETLTDDVESVSLTSLETIVQLLLDTINYAAPSTDIANAWRARWMSLATSMTFQFNPALQPRSFVILGCLAQDEIDDDLLFQILVVLRNELSRFDENNSELVISILMCLKNIVHNLSSGSRSVQDVLMEARAPFASILSNIDAAAGVSFDTQFSFAIAGTLLKGFRCSDARENIYMCLTDFLETETKLDFTTNKVESRCLGYFAGLLPFAAKNDALHELLNLAGGVDIDVDTLTVPSDVYMAIWRMMDIPNNTTGILLSSLLVGMLSLAETESERLFLYGFLSKAAVSTPEVFALVYESLIPKMNSIVISSNNVLLIEAVKEILLTACSEPTIGSVERMNQQKVYLEKIGFDAFGEVDFGRMKTEVSVSARLTSELLYMICE</sequence>
<protein>
    <recommendedName>
        <fullName evidence="3">Ras-GAP domain-containing protein</fullName>
    </recommendedName>
</protein>
<dbReference type="PROSITE" id="PS00509">
    <property type="entry name" value="RAS_GTPASE_ACTIV_1"/>
    <property type="match status" value="1"/>
</dbReference>
<evidence type="ECO:0000259" key="3">
    <source>
        <dbReference type="PROSITE" id="PS50018"/>
    </source>
</evidence>
<dbReference type="GeneID" id="93617888"/>
<dbReference type="PANTHER" id="PTHR10194:SF142">
    <property type="entry name" value="NEUROFIBROMIN"/>
    <property type="match status" value="1"/>
</dbReference>
<evidence type="ECO:0000256" key="1">
    <source>
        <dbReference type="ARBA" id="ARBA00022468"/>
    </source>
</evidence>
<dbReference type="SMART" id="SM00323">
    <property type="entry name" value="RasGAP"/>
    <property type="match status" value="1"/>
</dbReference>
<dbReference type="STRING" id="246409.I1CCN2"/>
<dbReference type="VEuPathDB" id="FungiDB:RO3G_10923"/>
<dbReference type="EMBL" id="CH476739">
    <property type="protein sequence ID" value="EIE86212.1"/>
    <property type="molecule type" value="Genomic_DNA"/>
</dbReference>
<name>I1CCN2_RHIO9</name>
<evidence type="ECO:0000256" key="2">
    <source>
        <dbReference type="ARBA" id="ARBA00022553"/>
    </source>
</evidence>
<dbReference type="Pfam" id="PF00616">
    <property type="entry name" value="RasGAP"/>
    <property type="match status" value="1"/>
</dbReference>
<accession>I1CCN2</accession>
<dbReference type="Proteomes" id="UP000009138">
    <property type="component" value="Unassembled WGS sequence"/>
</dbReference>
<proteinExistence type="predicted"/>
<dbReference type="InParanoid" id="I1CCN2"/>
<dbReference type="InterPro" id="IPR008936">
    <property type="entry name" value="Rho_GTPase_activation_prot"/>
</dbReference>
<dbReference type="InterPro" id="IPR039360">
    <property type="entry name" value="Ras_GTPase"/>
</dbReference>
<dbReference type="CDD" id="cd00170">
    <property type="entry name" value="SEC14"/>
    <property type="match status" value="1"/>
</dbReference>
<dbReference type="eggNOG" id="KOG1826">
    <property type="taxonomic scope" value="Eukaryota"/>
</dbReference>
<organism evidence="4 5">
    <name type="scientific">Rhizopus delemar (strain RA 99-880 / ATCC MYA-4621 / FGSC 9543 / NRRL 43880)</name>
    <name type="common">Mucormycosis agent</name>
    <name type="synonym">Rhizopus arrhizus var. delemar</name>
    <dbReference type="NCBI Taxonomy" id="246409"/>
    <lineage>
        <taxon>Eukaryota</taxon>
        <taxon>Fungi</taxon>
        <taxon>Fungi incertae sedis</taxon>
        <taxon>Mucoromycota</taxon>
        <taxon>Mucoromycotina</taxon>
        <taxon>Mucoromycetes</taxon>
        <taxon>Mucorales</taxon>
        <taxon>Mucorineae</taxon>
        <taxon>Rhizopodaceae</taxon>
        <taxon>Rhizopus</taxon>
    </lineage>
</organism>
<dbReference type="Gene3D" id="1.10.506.10">
    <property type="entry name" value="GTPase Activation - p120gap, domain 1"/>
    <property type="match status" value="2"/>
</dbReference>
<dbReference type="Pfam" id="PF13716">
    <property type="entry name" value="CRAL_TRIO_2"/>
    <property type="match status" value="1"/>
</dbReference>
<keyword evidence="5" id="KW-1185">Reference proteome</keyword>